<evidence type="ECO:0000256" key="1">
    <source>
        <dbReference type="SAM" id="Coils"/>
    </source>
</evidence>
<evidence type="ECO:0000313" key="4">
    <source>
        <dbReference type="Proteomes" id="UP000012045"/>
    </source>
</evidence>
<evidence type="ECO:0000313" key="3">
    <source>
        <dbReference type="EMBL" id="EMR82686.1"/>
    </source>
</evidence>
<feature type="compositionally biased region" description="Polar residues" evidence="2">
    <location>
        <begin position="111"/>
        <end position="136"/>
    </location>
</feature>
<gene>
    <name evidence="3" type="ORF">BcDW1_8701</name>
</gene>
<proteinExistence type="predicted"/>
<keyword evidence="1" id="KW-0175">Coiled coil</keyword>
<feature type="region of interest" description="Disordered" evidence="2">
    <location>
        <begin position="108"/>
        <end position="150"/>
    </location>
</feature>
<feature type="region of interest" description="Disordered" evidence="2">
    <location>
        <begin position="230"/>
        <end position="256"/>
    </location>
</feature>
<accession>M7TGP0</accession>
<dbReference type="EMBL" id="KB708030">
    <property type="protein sequence ID" value="EMR82686.1"/>
    <property type="molecule type" value="Genomic_DNA"/>
</dbReference>
<dbReference type="OrthoDB" id="3546400at2759"/>
<dbReference type="HOGENOM" id="CLU_328169_0_0_1"/>
<feature type="coiled-coil region" evidence="1">
    <location>
        <begin position="368"/>
        <end position="413"/>
    </location>
</feature>
<organism evidence="3 4">
    <name type="scientific">Botryotinia fuckeliana (strain BcDW1)</name>
    <name type="common">Noble rot fungus</name>
    <name type="synonym">Botrytis cinerea</name>
    <dbReference type="NCBI Taxonomy" id="1290391"/>
    <lineage>
        <taxon>Eukaryota</taxon>
        <taxon>Fungi</taxon>
        <taxon>Dikarya</taxon>
        <taxon>Ascomycota</taxon>
        <taxon>Pezizomycotina</taxon>
        <taxon>Leotiomycetes</taxon>
        <taxon>Helotiales</taxon>
        <taxon>Sclerotiniaceae</taxon>
        <taxon>Botrytis</taxon>
    </lineage>
</organism>
<dbReference type="AlphaFoldDB" id="M7TGP0"/>
<name>M7TGP0_BOTF1</name>
<evidence type="ECO:0000256" key="2">
    <source>
        <dbReference type="SAM" id="MobiDB-lite"/>
    </source>
</evidence>
<reference evidence="4" key="1">
    <citation type="journal article" date="2013" name="Genome Announc.">
        <title>Draft genome sequence of Botrytis cinerea BcDW1, inoculum for noble rot of grape berries.</title>
        <authorList>
            <person name="Blanco-Ulate B."/>
            <person name="Allen G."/>
            <person name="Powell A.L."/>
            <person name="Cantu D."/>
        </authorList>
    </citation>
    <scope>NUCLEOTIDE SEQUENCE [LARGE SCALE GENOMIC DNA]</scope>
    <source>
        <strain evidence="4">BcDW1</strain>
    </source>
</reference>
<sequence>MSKFIHNMVVPPEIKIGLADLKAYLENNPLSWQQPAQRWAIGAMLGRFNGLLTDCMDFDILQNKELLETFFYCSKTITSSIESVGIEAIDTLDKSNTEPEMLSKVFENAEDSSVPQASNTAGMSPKNLTSDSTFSTEDAMASPADPLSLGSEIDQKQDSILEDTPSLTGSRSSVGLSEDIDHLITRHSENQLSLDPTKTSDEIPTNTDESSIVYGESHGVEGTTYVKTTYTAEPDEPPKMEKKNKNKKKSKKKKSMTIDATEEAILTSIEISNSPTLVLPIVKDYVSPVSLMPDRLMAPSDAEASSTSQAVATTTFSGAGRAAPSGGLDATFSRFKLEKALEALRLMPIEDSRQQSVRDLKTEHQKTLADLTKKHEAIKFENKNLKADRNKELEKLRRENLVLRERSSGLDQEMTQLRTELHLLKSKVVMEESRVPPEVVAGHAEELEFIIRHQCHIIAYEIFPEIWDEANRAEEKDDDEKSSTRLKFVFKTLQDKPSWDITTYPYMSKGARKLCKVMKKIRVSNATLRTRCQWYWNQLHEVAQAKRKTLTSLLKMENSAILYEAETFDLKEQIRNLEKSLNIRKRSPGVRTMNIEKKVMQKKFGILELTISELKDEVYSLKRCISKLNETKKTLLENSATGELRQTAELEEAICKEQLKTKRFRSKIQELQGKVKALEKERATVGPLIEIGVAARKRFFEQAKYAVSLGEIFSRPDHKIIQEGNDRCHRAYCLTDAALFKLFYLSGSTNEAIYNRIYHVNTYAAVMNFPLKLCQALDSNASIKTVRVINDSITSQELRTEAEQLFFSIIECWNANLQEDIFDANEEVSGWLSQLHDLEKQIIRIDRSKEYRGYAEEFNDGEETSHSEACGWGIGEPGDMAGADNWCTGQSGGMIDTGDWRSTH</sequence>
<dbReference type="Proteomes" id="UP000012045">
    <property type="component" value="Unassembled WGS sequence"/>
</dbReference>
<protein>
    <submittedName>
        <fullName evidence="3">Uncharacterized protein</fullName>
    </submittedName>
</protein>
<feature type="compositionally biased region" description="Basic residues" evidence="2">
    <location>
        <begin position="244"/>
        <end position="255"/>
    </location>
</feature>